<gene>
    <name evidence="9" type="primary">nuoL-1_1</name>
    <name evidence="9" type="ORF">GETHPA_09650</name>
</gene>
<keyword evidence="10" id="KW-1185">Reference proteome</keyword>
<feature type="transmembrane region" description="Helical" evidence="6">
    <location>
        <begin position="309"/>
        <end position="335"/>
    </location>
</feature>
<feature type="transmembrane region" description="Helical" evidence="6">
    <location>
        <begin position="214"/>
        <end position="241"/>
    </location>
</feature>
<dbReference type="Proteomes" id="UP001165089">
    <property type="component" value="Unassembled WGS sequence"/>
</dbReference>
<dbReference type="NCBIfam" id="TIGR01974">
    <property type="entry name" value="NDH_I_L"/>
    <property type="match status" value="1"/>
</dbReference>
<evidence type="ECO:0000256" key="4">
    <source>
        <dbReference type="ARBA" id="ARBA00023136"/>
    </source>
</evidence>
<evidence type="ECO:0000313" key="10">
    <source>
        <dbReference type="Proteomes" id="UP001165089"/>
    </source>
</evidence>
<evidence type="ECO:0000259" key="8">
    <source>
        <dbReference type="Pfam" id="PF00662"/>
    </source>
</evidence>
<proteinExistence type="predicted"/>
<feature type="transmembrane region" description="Helical" evidence="6">
    <location>
        <begin position="141"/>
        <end position="159"/>
    </location>
</feature>
<organism evidence="9 10">
    <name type="scientific">Geothrix rubra</name>
    <dbReference type="NCBI Taxonomy" id="2927977"/>
    <lineage>
        <taxon>Bacteria</taxon>
        <taxon>Pseudomonadati</taxon>
        <taxon>Acidobacteriota</taxon>
        <taxon>Holophagae</taxon>
        <taxon>Holophagales</taxon>
        <taxon>Holophagaceae</taxon>
        <taxon>Geothrix</taxon>
    </lineage>
</organism>
<reference evidence="9 10" key="1">
    <citation type="journal article" date="2023" name="Antonie Van Leeuwenhoek">
        <title>Mesoterricola silvestris gen. nov., sp. nov., Mesoterricola sediminis sp. nov., Geothrix oryzae sp. nov., Geothrix edaphica sp. nov., Geothrix rubra sp. nov., and Geothrix limicola sp. nov., six novel members of Acidobacteriota isolated from soils.</title>
        <authorList>
            <person name="Itoh H."/>
            <person name="Sugisawa Y."/>
            <person name="Mise K."/>
            <person name="Xu Z."/>
            <person name="Kuniyasu M."/>
            <person name="Ushijima N."/>
            <person name="Kawano K."/>
            <person name="Kobayashi E."/>
            <person name="Shiratori Y."/>
            <person name="Masuda Y."/>
            <person name="Senoo K."/>
        </authorList>
    </citation>
    <scope>NUCLEOTIDE SEQUENCE [LARGE SCALE GENOMIC DNA]</scope>
    <source>
        <strain evidence="9 10">Red803</strain>
    </source>
</reference>
<evidence type="ECO:0000256" key="5">
    <source>
        <dbReference type="RuleBase" id="RU000320"/>
    </source>
</evidence>
<name>A0ABQ5Q422_9BACT</name>
<feature type="transmembrane region" description="Helical" evidence="6">
    <location>
        <begin position="378"/>
        <end position="398"/>
    </location>
</feature>
<dbReference type="EMBL" id="BSDD01000002">
    <property type="protein sequence ID" value="GLH69432.1"/>
    <property type="molecule type" value="Genomic_DNA"/>
</dbReference>
<feature type="transmembrane region" description="Helical" evidence="6">
    <location>
        <begin position="459"/>
        <end position="476"/>
    </location>
</feature>
<dbReference type="PRINTS" id="PR01434">
    <property type="entry name" value="NADHDHGNASE5"/>
</dbReference>
<keyword evidence="3 6" id="KW-1133">Transmembrane helix</keyword>
<evidence type="ECO:0000256" key="2">
    <source>
        <dbReference type="ARBA" id="ARBA00022692"/>
    </source>
</evidence>
<evidence type="ECO:0000256" key="6">
    <source>
        <dbReference type="SAM" id="Phobius"/>
    </source>
</evidence>
<feature type="transmembrane region" description="Helical" evidence="6">
    <location>
        <begin position="117"/>
        <end position="135"/>
    </location>
</feature>
<feature type="transmembrane region" description="Helical" evidence="6">
    <location>
        <begin position="180"/>
        <end position="202"/>
    </location>
</feature>
<feature type="transmembrane region" description="Helical" evidence="6">
    <location>
        <begin position="88"/>
        <end position="105"/>
    </location>
</feature>
<dbReference type="PRINTS" id="PR01435">
    <property type="entry name" value="NPOXDRDTASE5"/>
</dbReference>
<accession>A0ABQ5Q422</accession>
<evidence type="ECO:0000256" key="1">
    <source>
        <dbReference type="ARBA" id="ARBA00004127"/>
    </source>
</evidence>
<dbReference type="PANTHER" id="PTHR42829:SF2">
    <property type="entry name" value="NADH-UBIQUINONE OXIDOREDUCTASE CHAIN 5"/>
    <property type="match status" value="1"/>
</dbReference>
<dbReference type="InterPro" id="IPR018393">
    <property type="entry name" value="NADHpl_OxRdtase_5_subgr"/>
</dbReference>
<feature type="transmembrane region" description="Helical" evidence="6">
    <location>
        <begin position="284"/>
        <end position="302"/>
    </location>
</feature>
<evidence type="ECO:0000313" key="9">
    <source>
        <dbReference type="EMBL" id="GLH69432.1"/>
    </source>
</evidence>
<dbReference type="Gene3D" id="1.20.5.2700">
    <property type="match status" value="1"/>
</dbReference>
<feature type="transmembrane region" description="Helical" evidence="6">
    <location>
        <begin position="616"/>
        <end position="635"/>
    </location>
</feature>
<feature type="transmembrane region" description="Helical" evidence="6">
    <location>
        <begin position="579"/>
        <end position="596"/>
    </location>
</feature>
<protein>
    <submittedName>
        <fullName evidence="9">NADH-quinone oxidoreductase subunit L</fullName>
    </submittedName>
</protein>
<feature type="domain" description="NADH:quinone oxidoreductase/Mrp antiporter transmembrane" evidence="7">
    <location>
        <begin position="136"/>
        <end position="423"/>
    </location>
</feature>
<dbReference type="RefSeq" id="WP_285723452.1">
    <property type="nucleotide sequence ID" value="NZ_BSDD01000002.1"/>
</dbReference>
<keyword evidence="4 6" id="KW-0472">Membrane</keyword>
<feature type="transmembrane region" description="Helical" evidence="6">
    <location>
        <begin position="33"/>
        <end position="53"/>
    </location>
</feature>
<dbReference type="Pfam" id="PF00361">
    <property type="entry name" value="Proton_antipo_M"/>
    <property type="match status" value="1"/>
</dbReference>
<sequence>MNKYFWLIPVLPLLGSVFNGLLGKRAGKGAVTFFGLGTVLGSLVLALAAFFAMKGMPDHRLVLDYGEWMATGTLSVPFGLVIDPLSGTMMLVVTGIGFLIHVYSVGYMHDDEGYGRFFSYLNLFVFFMLTLVLGSSLPLMFVGWEGVGLCSYLLIGYYYETDFAPDAGLKAFLTNRVGDLGVAIGMMVLFAAFGTLTVGDILLRVGHLAPEAGFGILTFATLMLFVGATGKSAQLPLYLWLPDAMAGPTPVSALIHAATMVTSGIYMICRLAPVFTLAPITMDIVAWVGAATALFAATIGLVQRDIKKVLAYSTVSQLGYMFLGLGASGFAAGFFHVFTHAWFKALLFLGAGSVILAMHHEQDLFKMGGLKSKMPLTFWTMLAATLAIIGFPGTSGFASKDEILYLAYLKSPALWVVGVVAACCTAFYMLRLFTLAFLGEPRDHHAYDHAHESPATMTVPLVVLAAGSILAVWLGWPKAFGGDFRIEEWLAPAVTYGQLHAAHGEHGSASLAMILASVSTVLGLGFAWFGYATYRKGLAVAEARAAKFPFIHKVLLNKYYVDEGVELVLLGPIRWFGNLLWKLFDVIIIDGVGVNLPGALARVSGDFTALFQTGRVRNYALSMALGAAVLLYVFLK</sequence>
<dbReference type="InterPro" id="IPR001516">
    <property type="entry name" value="Proton_antipo_N"/>
</dbReference>
<dbReference type="PANTHER" id="PTHR42829">
    <property type="entry name" value="NADH-UBIQUINONE OXIDOREDUCTASE CHAIN 5"/>
    <property type="match status" value="1"/>
</dbReference>
<feature type="transmembrane region" description="Helical" evidence="6">
    <location>
        <begin position="341"/>
        <end position="358"/>
    </location>
</feature>
<feature type="transmembrane region" description="Helical" evidence="6">
    <location>
        <begin position="511"/>
        <end position="534"/>
    </location>
</feature>
<dbReference type="InterPro" id="IPR001750">
    <property type="entry name" value="ND/Mrp_TM"/>
</dbReference>
<keyword evidence="2 5" id="KW-0812">Transmembrane</keyword>
<dbReference type="InterPro" id="IPR003945">
    <property type="entry name" value="NU5C-like"/>
</dbReference>
<feature type="transmembrane region" description="Helical" evidence="6">
    <location>
        <begin position="253"/>
        <end position="278"/>
    </location>
</feature>
<dbReference type="Pfam" id="PF00662">
    <property type="entry name" value="Proton_antipo_N"/>
    <property type="match status" value="1"/>
</dbReference>
<comment type="subcellular location">
    <subcellularLocation>
        <location evidence="1">Endomembrane system</location>
        <topology evidence="1">Multi-pass membrane protein</topology>
    </subcellularLocation>
    <subcellularLocation>
        <location evidence="5">Membrane</location>
        <topology evidence="5">Multi-pass membrane protein</topology>
    </subcellularLocation>
</comment>
<feature type="transmembrane region" description="Helical" evidence="6">
    <location>
        <begin position="413"/>
        <end position="438"/>
    </location>
</feature>
<evidence type="ECO:0000256" key="3">
    <source>
        <dbReference type="ARBA" id="ARBA00022989"/>
    </source>
</evidence>
<dbReference type="NCBIfam" id="NF005141">
    <property type="entry name" value="PRK06590.1"/>
    <property type="match status" value="1"/>
</dbReference>
<comment type="caution">
    <text evidence="9">The sequence shown here is derived from an EMBL/GenBank/DDBJ whole genome shotgun (WGS) entry which is preliminary data.</text>
</comment>
<feature type="domain" description="NADH-Ubiquinone oxidoreductase (complex I) chain 5 N-terminal" evidence="8">
    <location>
        <begin position="68"/>
        <end position="118"/>
    </location>
</feature>
<evidence type="ECO:0000259" key="7">
    <source>
        <dbReference type="Pfam" id="PF00361"/>
    </source>
</evidence>